<sequence>MLCIVAAKKLDHFNLVKDEIWKLSQRLEKQGDQHTPKGGFVDDVDDVGDPDVIKSKGAPKKKSSNRKSRKCSICNTIGHNRTKYQKRAHEEDQPARNDHPSSSQSLGYSSKEENDVEGMSIDENNSQDTPATSTSEIIL</sequence>
<evidence type="ECO:0000256" key="1">
    <source>
        <dbReference type="SAM" id="MobiDB-lite"/>
    </source>
</evidence>
<comment type="caution">
    <text evidence="2">The sequence shown here is derived from an EMBL/GenBank/DDBJ whole genome shotgun (WGS) entry which is preliminary data.</text>
</comment>
<proteinExistence type="predicted"/>
<name>A0AAN9E1P6_CROPI</name>
<feature type="compositionally biased region" description="Basic and acidic residues" evidence="1">
    <location>
        <begin position="87"/>
        <end position="99"/>
    </location>
</feature>
<keyword evidence="3" id="KW-1185">Reference proteome</keyword>
<organism evidence="2 3">
    <name type="scientific">Crotalaria pallida</name>
    <name type="common">Smooth rattlebox</name>
    <name type="synonym">Crotalaria striata</name>
    <dbReference type="NCBI Taxonomy" id="3830"/>
    <lineage>
        <taxon>Eukaryota</taxon>
        <taxon>Viridiplantae</taxon>
        <taxon>Streptophyta</taxon>
        <taxon>Embryophyta</taxon>
        <taxon>Tracheophyta</taxon>
        <taxon>Spermatophyta</taxon>
        <taxon>Magnoliopsida</taxon>
        <taxon>eudicotyledons</taxon>
        <taxon>Gunneridae</taxon>
        <taxon>Pentapetalae</taxon>
        <taxon>rosids</taxon>
        <taxon>fabids</taxon>
        <taxon>Fabales</taxon>
        <taxon>Fabaceae</taxon>
        <taxon>Papilionoideae</taxon>
        <taxon>50 kb inversion clade</taxon>
        <taxon>genistoids sensu lato</taxon>
        <taxon>core genistoids</taxon>
        <taxon>Crotalarieae</taxon>
        <taxon>Crotalaria</taxon>
    </lineage>
</organism>
<feature type="compositionally biased region" description="Polar residues" evidence="1">
    <location>
        <begin position="122"/>
        <end position="139"/>
    </location>
</feature>
<accession>A0AAN9E1P6</accession>
<dbReference type="AlphaFoldDB" id="A0AAN9E1P6"/>
<dbReference type="EMBL" id="JAYWIO010000008">
    <property type="protein sequence ID" value="KAK7243612.1"/>
    <property type="molecule type" value="Genomic_DNA"/>
</dbReference>
<evidence type="ECO:0000313" key="3">
    <source>
        <dbReference type="Proteomes" id="UP001372338"/>
    </source>
</evidence>
<feature type="compositionally biased region" description="Basic residues" evidence="1">
    <location>
        <begin position="57"/>
        <end position="70"/>
    </location>
</feature>
<gene>
    <name evidence="2" type="ORF">RIF29_38418</name>
</gene>
<feature type="region of interest" description="Disordered" evidence="1">
    <location>
        <begin position="28"/>
        <end position="139"/>
    </location>
</feature>
<reference evidence="2 3" key="1">
    <citation type="submission" date="2024-01" db="EMBL/GenBank/DDBJ databases">
        <title>The genomes of 5 underutilized Papilionoideae crops provide insights into root nodulation and disease resistanc.</title>
        <authorList>
            <person name="Yuan L."/>
        </authorList>
    </citation>
    <scope>NUCLEOTIDE SEQUENCE [LARGE SCALE GENOMIC DNA]</scope>
    <source>
        <strain evidence="2">ZHUSHIDOU_FW_LH</strain>
        <tissue evidence="2">Leaf</tissue>
    </source>
</reference>
<dbReference type="Proteomes" id="UP001372338">
    <property type="component" value="Unassembled WGS sequence"/>
</dbReference>
<protein>
    <submittedName>
        <fullName evidence="2">Uncharacterized protein</fullName>
    </submittedName>
</protein>
<evidence type="ECO:0000313" key="2">
    <source>
        <dbReference type="EMBL" id="KAK7243612.1"/>
    </source>
</evidence>